<dbReference type="EMBL" id="QDDR01000003">
    <property type="protein sequence ID" value="PVE48125.1"/>
    <property type="molecule type" value="Genomic_DNA"/>
</dbReference>
<evidence type="ECO:0000313" key="3">
    <source>
        <dbReference type="Proteomes" id="UP000244810"/>
    </source>
</evidence>
<evidence type="ECO:0008006" key="4">
    <source>
        <dbReference type="Google" id="ProtNLM"/>
    </source>
</evidence>
<dbReference type="RefSeq" id="WP_107751499.1">
    <property type="nucleotide sequence ID" value="NZ_QBKF01000004.1"/>
</dbReference>
<evidence type="ECO:0000256" key="1">
    <source>
        <dbReference type="SAM" id="SignalP"/>
    </source>
</evidence>
<dbReference type="AlphaFoldDB" id="A0A2T7UTN0"/>
<keyword evidence="3" id="KW-1185">Reference proteome</keyword>
<organism evidence="2 3">
    <name type="scientific">Pararhodobacter aggregans</name>
    <dbReference type="NCBI Taxonomy" id="404875"/>
    <lineage>
        <taxon>Bacteria</taxon>
        <taxon>Pseudomonadati</taxon>
        <taxon>Pseudomonadota</taxon>
        <taxon>Alphaproteobacteria</taxon>
        <taxon>Rhodobacterales</taxon>
        <taxon>Paracoccaceae</taxon>
        <taxon>Pararhodobacter</taxon>
    </lineage>
</organism>
<sequence length="239" mass="25341">MPLNAPLTALLIASAIPAQAEVAPAGIAERVALVLASEPARSAMPGLMAYFPAEAQRMVDSLREVVSEPDGFSAAGFERLSTLNAEIMAPIMGMVAQAPDGDLVALLDTQLRMLQGLASQPMLCARVVVQGPGALGSDHRYLTEGVLEEAYRQRLAIADASRDAVPHRDLASDADYAAISQRLADQGADGAWFDRIAAMDPNDRALCQTFTEYLTVARDADFPGADRIRADLATVAGLY</sequence>
<feature type="chain" id="PRO_5015786948" description="DUF2059 domain-containing protein" evidence="1">
    <location>
        <begin position="21"/>
        <end position="239"/>
    </location>
</feature>
<feature type="signal peptide" evidence="1">
    <location>
        <begin position="1"/>
        <end position="20"/>
    </location>
</feature>
<evidence type="ECO:0000313" key="2">
    <source>
        <dbReference type="EMBL" id="PVE48125.1"/>
    </source>
</evidence>
<gene>
    <name evidence="2" type="ORF">DDE23_08290</name>
</gene>
<keyword evidence="1" id="KW-0732">Signal</keyword>
<name>A0A2T7UTN0_9RHOB</name>
<protein>
    <recommendedName>
        <fullName evidence="4">DUF2059 domain-containing protein</fullName>
    </recommendedName>
</protein>
<accession>A0A2T7UTN0</accession>
<reference evidence="2 3" key="1">
    <citation type="journal article" date="2011" name="Syst. Appl. Microbiol.">
        <title>Defluviimonas denitrificans gen. nov., sp. nov., and Pararhodobacter aggregans gen. nov., sp. nov., non-phototrophic Rhodobacteraceae from the biofilter of a marine aquaculture.</title>
        <authorList>
            <person name="Foesel B.U."/>
            <person name="Drake H.L."/>
            <person name="Schramm A."/>
        </authorList>
    </citation>
    <scope>NUCLEOTIDE SEQUENCE [LARGE SCALE GENOMIC DNA]</scope>
    <source>
        <strain evidence="2 3">D1-19</strain>
    </source>
</reference>
<dbReference type="Proteomes" id="UP000244810">
    <property type="component" value="Unassembled WGS sequence"/>
</dbReference>
<comment type="caution">
    <text evidence="2">The sequence shown here is derived from an EMBL/GenBank/DDBJ whole genome shotgun (WGS) entry which is preliminary data.</text>
</comment>
<proteinExistence type="predicted"/>